<protein>
    <submittedName>
        <fullName evidence="3">Peptidoglycan/xylan/chitin deacetylase, PgdA/CDA1 family</fullName>
    </submittedName>
</protein>
<keyword evidence="1" id="KW-1133">Transmembrane helix</keyword>
<gene>
    <name evidence="3" type="ORF">SAMN05421578_103442</name>
</gene>
<name>A0ABY1JSS7_9BACL</name>
<evidence type="ECO:0000256" key="1">
    <source>
        <dbReference type="SAM" id="Phobius"/>
    </source>
</evidence>
<evidence type="ECO:0000259" key="2">
    <source>
        <dbReference type="PROSITE" id="PS51677"/>
    </source>
</evidence>
<dbReference type="InterPro" id="IPR002509">
    <property type="entry name" value="NODB_dom"/>
</dbReference>
<evidence type="ECO:0000313" key="3">
    <source>
        <dbReference type="EMBL" id="SIQ70029.1"/>
    </source>
</evidence>
<comment type="caution">
    <text evidence="3">The sequence shown here is derived from an EMBL/GenBank/DDBJ whole genome shotgun (WGS) entry which is preliminary data.</text>
</comment>
<organism evidence="3 4">
    <name type="scientific">Paenibacillus macquariensis</name>
    <dbReference type="NCBI Taxonomy" id="948756"/>
    <lineage>
        <taxon>Bacteria</taxon>
        <taxon>Bacillati</taxon>
        <taxon>Bacillota</taxon>
        <taxon>Bacilli</taxon>
        <taxon>Bacillales</taxon>
        <taxon>Paenibacillaceae</taxon>
        <taxon>Paenibacillus</taxon>
    </lineage>
</organism>
<accession>A0ABY1JSS7</accession>
<dbReference type="InterPro" id="IPR050248">
    <property type="entry name" value="Polysacc_deacetylase_ArnD"/>
</dbReference>
<feature type="domain" description="NodB homology" evidence="2">
    <location>
        <begin position="236"/>
        <end position="411"/>
    </location>
</feature>
<dbReference type="CDD" id="cd10917">
    <property type="entry name" value="CE4_NodB_like_6s_7s"/>
    <property type="match status" value="1"/>
</dbReference>
<dbReference type="RefSeq" id="WP_068583031.1">
    <property type="nucleotide sequence ID" value="NZ_FTNK01000003.1"/>
</dbReference>
<evidence type="ECO:0000313" key="4">
    <source>
        <dbReference type="Proteomes" id="UP000186666"/>
    </source>
</evidence>
<dbReference type="PANTHER" id="PTHR10587:SF125">
    <property type="entry name" value="POLYSACCHARIDE DEACETYLASE YHEN-RELATED"/>
    <property type="match status" value="1"/>
</dbReference>
<dbReference type="PROSITE" id="PS51677">
    <property type="entry name" value="NODB"/>
    <property type="match status" value="1"/>
</dbReference>
<feature type="transmembrane region" description="Helical" evidence="1">
    <location>
        <begin position="136"/>
        <end position="155"/>
    </location>
</feature>
<dbReference type="Proteomes" id="UP000186666">
    <property type="component" value="Unassembled WGS sequence"/>
</dbReference>
<reference evidence="3 4" key="1">
    <citation type="submission" date="2017-01" db="EMBL/GenBank/DDBJ databases">
        <authorList>
            <person name="Varghese N."/>
            <person name="Submissions S."/>
        </authorList>
    </citation>
    <scope>NUCLEOTIDE SEQUENCE [LARGE SCALE GENOMIC DNA]</scope>
    <source>
        <strain evidence="3 4">ATCC 23464</strain>
    </source>
</reference>
<keyword evidence="4" id="KW-1185">Reference proteome</keyword>
<proteinExistence type="predicted"/>
<sequence length="414" mass="46981">MDKETNTYTIHVNFAFKETVLLQWELDTYTADHIIAITDVTQRVKYRLSLQCFFNATHNHHYSYLTKYDRGVSEKIMFPCSESYSTKISTLREIQNLDAWSLVSLYAPHPLVEVGHPEPVEPNRIPSLNSRKLKPVLSRLLVSTVIIALLSFLYIPEYSYISEKVFANVFTGSPNVPTRATQASEENPEKYESIPTAPLEERILPDVITPSEVIEPPTTPSKVTLVKEVSFNVPSGSVALTFDDGPSIYTKEIVNTLNTYKVGGTFFFVGTQVRKFPEAVKYVDANGYSIGNHSLTHANMSQLSATDQQYELQQTNQLIRNITSNPVLLFRPPYGSRNDNLNSLVANNNMRMVLWNNDPEDWNTRDSQKILHYIMNSKSTGSIILLHESKETLKALPLIIQFLQKQQLEISSLI</sequence>
<keyword evidence="1" id="KW-0472">Membrane</keyword>
<dbReference type="PANTHER" id="PTHR10587">
    <property type="entry name" value="GLYCOSYL TRANSFERASE-RELATED"/>
    <property type="match status" value="1"/>
</dbReference>
<dbReference type="InterPro" id="IPR011330">
    <property type="entry name" value="Glyco_hydro/deAcase_b/a-brl"/>
</dbReference>
<dbReference type="EMBL" id="FTNK01000003">
    <property type="protein sequence ID" value="SIQ70029.1"/>
    <property type="molecule type" value="Genomic_DNA"/>
</dbReference>
<dbReference type="Gene3D" id="3.20.20.370">
    <property type="entry name" value="Glycoside hydrolase/deacetylase"/>
    <property type="match status" value="1"/>
</dbReference>
<keyword evidence="1" id="KW-0812">Transmembrane</keyword>
<dbReference type="Pfam" id="PF01522">
    <property type="entry name" value="Polysacc_deac_1"/>
    <property type="match status" value="1"/>
</dbReference>
<dbReference type="SUPFAM" id="SSF88713">
    <property type="entry name" value="Glycoside hydrolase/deacetylase"/>
    <property type="match status" value="1"/>
</dbReference>